<evidence type="ECO:0000256" key="1">
    <source>
        <dbReference type="SAM" id="MobiDB-lite"/>
    </source>
</evidence>
<evidence type="ECO:0000256" key="2">
    <source>
        <dbReference type="SAM" id="Phobius"/>
    </source>
</evidence>
<keyword evidence="6" id="KW-1185">Reference proteome</keyword>
<feature type="transmembrane region" description="Helical" evidence="2">
    <location>
        <begin position="375"/>
        <end position="394"/>
    </location>
</feature>
<dbReference type="RefSeq" id="WP_209665916.1">
    <property type="nucleotide sequence ID" value="NZ_JAGGMS010000001.1"/>
</dbReference>
<accession>A0ABS4PVP0</accession>
<feature type="transmembrane region" description="Helical" evidence="2">
    <location>
        <begin position="569"/>
        <end position="592"/>
    </location>
</feature>
<feature type="region of interest" description="Disordered" evidence="1">
    <location>
        <begin position="753"/>
        <end position="787"/>
    </location>
</feature>
<feature type="transmembrane region" description="Helical" evidence="2">
    <location>
        <begin position="151"/>
        <end position="171"/>
    </location>
</feature>
<name>A0ABS4PVP0_9PSEU</name>
<keyword evidence="2" id="KW-1133">Transmembrane helix</keyword>
<keyword evidence="2" id="KW-0812">Transmembrane</keyword>
<keyword evidence="2" id="KW-0472">Membrane</keyword>
<feature type="transmembrane region" description="Helical" evidence="2">
    <location>
        <begin position="497"/>
        <end position="518"/>
    </location>
</feature>
<feature type="domain" description="Arabinofuranosyltransferase central" evidence="3">
    <location>
        <begin position="145"/>
        <end position="589"/>
    </location>
</feature>
<dbReference type="Gene3D" id="3.40.190.160">
    <property type="match status" value="1"/>
</dbReference>
<evidence type="ECO:0000313" key="5">
    <source>
        <dbReference type="EMBL" id="MBP2182636.1"/>
    </source>
</evidence>
<feature type="compositionally biased region" description="Basic and acidic residues" evidence="1">
    <location>
        <begin position="759"/>
        <end position="787"/>
    </location>
</feature>
<feature type="transmembrane region" description="Helical" evidence="2">
    <location>
        <begin position="334"/>
        <end position="363"/>
    </location>
</feature>
<dbReference type="InterPro" id="IPR007680">
    <property type="entry name" value="Arabino_trans_central"/>
</dbReference>
<dbReference type="Proteomes" id="UP000741013">
    <property type="component" value="Unassembled WGS sequence"/>
</dbReference>
<gene>
    <name evidence="5" type="ORF">JOM49_004162</name>
</gene>
<feature type="transmembrane region" description="Helical" evidence="2">
    <location>
        <begin position="263"/>
        <end position="283"/>
    </location>
</feature>
<feature type="transmembrane region" description="Helical" evidence="2">
    <location>
        <begin position="183"/>
        <end position="203"/>
    </location>
</feature>
<feature type="transmembrane region" description="Helical" evidence="2">
    <location>
        <begin position="470"/>
        <end position="491"/>
    </location>
</feature>
<dbReference type="EMBL" id="JAGGMS010000001">
    <property type="protein sequence ID" value="MBP2182636.1"/>
    <property type="molecule type" value="Genomic_DNA"/>
</dbReference>
<feature type="transmembrane region" description="Helical" evidence="2">
    <location>
        <begin position="530"/>
        <end position="549"/>
    </location>
</feature>
<dbReference type="InterPro" id="IPR040920">
    <property type="entry name" value="Arabino_trans_N"/>
</dbReference>
<feature type="domain" description="Arabinosyltransferas concanavalin like" evidence="4">
    <location>
        <begin position="4"/>
        <end position="140"/>
    </location>
</feature>
<dbReference type="Gene3D" id="2.60.120.610">
    <property type="entry name" value="arabinofuranosyltransferase like domain"/>
    <property type="match status" value="1"/>
</dbReference>
<feature type="transmembrane region" description="Helical" evidence="2">
    <location>
        <begin position="289"/>
        <end position="306"/>
    </location>
</feature>
<dbReference type="InterPro" id="IPR027451">
    <property type="entry name" value="EmbABC_dom1"/>
</dbReference>
<organism evidence="5 6">
    <name type="scientific">Amycolatopsis magusensis</name>
    <dbReference type="NCBI Taxonomy" id="882444"/>
    <lineage>
        <taxon>Bacteria</taxon>
        <taxon>Bacillati</taxon>
        <taxon>Actinomycetota</taxon>
        <taxon>Actinomycetes</taxon>
        <taxon>Pseudonocardiales</taxon>
        <taxon>Pseudonocardiaceae</taxon>
        <taxon>Amycolatopsis</taxon>
    </lineage>
</organism>
<dbReference type="Pfam" id="PF17689">
    <property type="entry name" value="Arabino_trans_N"/>
    <property type="match status" value="1"/>
</dbReference>
<protein>
    <submittedName>
        <fullName evidence="5">Uncharacterized protein</fullName>
    </submittedName>
</protein>
<sequence>MSAEQVEVSWPQQGARAESTVAMFMPYRPLSLDVTASCAAAGERGRTVFSTFPPGDQHGQRWGLSLANLDGTLVLTVDGQQVPLGTPPSAACTYTLHADGQQLVATLDGRELARRDALVPQVVAFVTETSEVSAKAKADARFQTSPTPLKLGLMIACALGVAGCAVLAFTIWRGGPPRPKRRWGTDAAWSALAAVIIGGWGVLAPQTVDDGWFLGMHRNFEAAGYAGDYYMALNAAETPAVLLHHLFAPLFELSWSPLMTRMPSLLAGFAIWLLLLGIVRLLPLHVPRWLLGAAFLVAWMPGGVGLRPEPFIALCTAAAAYTALRARVTDRPAWLVLGGLATGLCLTITSTGFLAAIPVALGLLHACRHRVPHRVTLVLATLAAAALAAPIAFVDSGIGGFLDSAGSRYWHGASSTWYDEFARYQTLLWPGISPEFLFEQHPFRRLPVLLGIAILGIVVVLRLRTRHGGVFTGPAGVPFAWLGLGYVALIFTPSKVVSHFSALAAFTALAIAIGLAALPRAFATEHTGWAVRGGALFAVLLLTSLTWYGTNSWFAYAALGMPRPDEPLLDGWLAHPVVLLLAAAALALPFLRRRPDPAPAVVRLTGWSALTLATATVLLMPVLTAGLLAKAALNQHQRGQFSGPATIAAGTCGPTAASGPVLVDWPIAFWYPCTRLPALADGLLEPPVSAIAAPPAYRYAGDLTRRHAPHGGAFAPMGPVATYTELPGDPALGTRYEVAYRYPTGRYTVTTTTTTHTGWHRETPYTDPDYLGRADPATELHPGQKQE</sequence>
<reference evidence="5 6" key="1">
    <citation type="submission" date="2021-03" db="EMBL/GenBank/DDBJ databases">
        <title>Sequencing the genomes of 1000 actinobacteria strains.</title>
        <authorList>
            <person name="Klenk H.-P."/>
        </authorList>
    </citation>
    <scope>NUCLEOTIDE SEQUENCE [LARGE SCALE GENOMIC DNA]</scope>
    <source>
        <strain evidence="5 6">DSM 45510</strain>
    </source>
</reference>
<feature type="transmembrane region" description="Helical" evidence="2">
    <location>
        <begin position="604"/>
        <end position="628"/>
    </location>
</feature>
<evidence type="ECO:0000259" key="4">
    <source>
        <dbReference type="Pfam" id="PF17689"/>
    </source>
</evidence>
<comment type="caution">
    <text evidence="5">The sequence shown here is derived from an EMBL/GenBank/DDBJ whole genome shotgun (WGS) entry which is preliminary data.</text>
</comment>
<evidence type="ECO:0000313" key="6">
    <source>
        <dbReference type="Proteomes" id="UP000741013"/>
    </source>
</evidence>
<dbReference type="Pfam" id="PF04602">
    <property type="entry name" value="Arabinose_trans"/>
    <property type="match status" value="1"/>
</dbReference>
<proteinExistence type="predicted"/>
<evidence type="ECO:0000259" key="3">
    <source>
        <dbReference type="Pfam" id="PF04602"/>
    </source>
</evidence>
<feature type="transmembrane region" description="Helical" evidence="2">
    <location>
        <begin position="446"/>
        <end position="463"/>
    </location>
</feature>